<dbReference type="GO" id="GO:0034063">
    <property type="term" value="P:stress granule assembly"/>
    <property type="evidence" value="ECO:0007669"/>
    <property type="project" value="TreeGrafter"/>
</dbReference>
<evidence type="ECO:0000256" key="1">
    <source>
        <dbReference type="PROSITE-ProRule" id="PRU00846"/>
    </source>
</evidence>
<dbReference type="Pfam" id="PF09532">
    <property type="entry name" value="FDF"/>
    <property type="match status" value="1"/>
</dbReference>
<sequence>MPPGFNAFSSAPSMAMQAGGGPAPPFGTPPGMNPYMMQQQGMPFQQQHRPLPPGPGAQTYWRPPVGQQQPTGINDLPPQHLAPVGPTLTSQSGTTPSGVDAGASPDAGTDLAHDLDGLQISGQPKAEAGAAQPVIEKGKGKEDKQVEGGSGGKTQGAGKALTVGSGGQSKPGVLAEKAEPTEPVTSVPGGSRPNRQQQVQQQEGRIDDGQISGRETALDNDQQNEAPVNGSGEANARLPGVGAHLLQSNRRGGGRGGRGRGGFGPRGNRIVIPDQDYDFESANAKFNKTDVAQEAGKDEKSPTAIEGEQAPSDDGEDLESPTTFYKKSSFFDDISCESKDRADGDR</sequence>
<name>A0AAD5X8X5_9FUNG</name>
<dbReference type="PANTHER" id="PTHR13586">
    <property type="entry name" value="SCD6 PROTEIN-RELATED"/>
    <property type="match status" value="1"/>
</dbReference>
<feature type="region of interest" description="Disordered" evidence="2">
    <location>
        <begin position="1"/>
        <end position="326"/>
    </location>
</feature>
<evidence type="ECO:0000313" key="5">
    <source>
        <dbReference type="EMBL" id="KAJ3056639.1"/>
    </source>
</evidence>
<dbReference type="AlphaFoldDB" id="A0AAD5X8X5"/>
<feature type="compositionally biased region" description="Basic and acidic residues" evidence="2">
    <location>
        <begin position="136"/>
        <end position="146"/>
    </location>
</feature>
<accession>A0AAD5X8X5</accession>
<dbReference type="GO" id="GO:0000932">
    <property type="term" value="C:P-body"/>
    <property type="evidence" value="ECO:0007669"/>
    <property type="project" value="TreeGrafter"/>
</dbReference>
<dbReference type="EMBL" id="JADGJD010000026">
    <property type="protein sequence ID" value="KAJ3056639.1"/>
    <property type="molecule type" value="Genomic_DNA"/>
</dbReference>
<feature type="domain" description="FFD box profile" evidence="4">
    <location>
        <begin position="323"/>
        <end position="338"/>
    </location>
</feature>
<dbReference type="Proteomes" id="UP001212841">
    <property type="component" value="Unassembled WGS sequence"/>
</dbReference>
<proteinExistence type="predicted"/>
<feature type="compositionally biased region" description="Pro residues" evidence="2">
    <location>
        <begin position="22"/>
        <end position="32"/>
    </location>
</feature>
<dbReference type="PROSITE" id="PS51513">
    <property type="entry name" value="FFD"/>
    <property type="match status" value="1"/>
</dbReference>
<dbReference type="SMART" id="SM01199">
    <property type="entry name" value="FDF"/>
    <property type="match status" value="1"/>
</dbReference>
<comment type="caution">
    <text evidence="5">The sequence shown here is derived from an EMBL/GenBank/DDBJ whole genome shotgun (WGS) entry which is preliminary data.</text>
</comment>
<evidence type="ECO:0000259" key="4">
    <source>
        <dbReference type="PROSITE" id="PS51513"/>
    </source>
</evidence>
<protein>
    <submittedName>
        <fullName evidence="5">Uncharacterized protein</fullName>
    </submittedName>
</protein>
<keyword evidence="6" id="KW-1185">Reference proteome</keyword>
<feature type="compositionally biased region" description="Low complexity" evidence="2">
    <location>
        <begin position="33"/>
        <end position="47"/>
    </location>
</feature>
<feature type="domain" description="DFDF" evidence="3">
    <location>
        <begin position="265"/>
        <end position="301"/>
    </location>
</feature>
<feature type="short sequence motif" description="FFD box" evidence="1">
    <location>
        <begin position="323"/>
        <end position="338"/>
    </location>
</feature>
<dbReference type="InterPro" id="IPR019050">
    <property type="entry name" value="FDF_dom"/>
</dbReference>
<dbReference type="GO" id="GO:0003729">
    <property type="term" value="F:mRNA binding"/>
    <property type="evidence" value="ECO:0007669"/>
    <property type="project" value="TreeGrafter"/>
</dbReference>
<evidence type="ECO:0000259" key="3">
    <source>
        <dbReference type="PROSITE" id="PS51512"/>
    </source>
</evidence>
<dbReference type="InterPro" id="IPR025762">
    <property type="entry name" value="DFDF"/>
</dbReference>
<evidence type="ECO:0000256" key="2">
    <source>
        <dbReference type="SAM" id="MobiDB-lite"/>
    </source>
</evidence>
<organism evidence="5 6">
    <name type="scientific">Rhizophlyctis rosea</name>
    <dbReference type="NCBI Taxonomy" id="64517"/>
    <lineage>
        <taxon>Eukaryota</taxon>
        <taxon>Fungi</taxon>
        <taxon>Fungi incertae sedis</taxon>
        <taxon>Chytridiomycota</taxon>
        <taxon>Chytridiomycota incertae sedis</taxon>
        <taxon>Chytridiomycetes</taxon>
        <taxon>Rhizophlyctidales</taxon>
        <taxon>Rhizophlyctidaceae</taxon>
        <taxon>Rhizophlyctis</taxon>
    </lineage>
</organism>
<dbReference type="GO" id="GO:0033962">
    <property type="term" value="P:P-body assembly"/>
    <property type="evidence" value="ECO:0007669"/>
    <property type="project" value="TreeGrafter"/>
</dbReference>
<feature type="compositionally biased region" description="Gly residues" evidence="2">
    <location>
        <begin position="254"/>
        <end position="265"/>
    </location>
</feature>
<evidence type="ECO:0000313" key="6">
    <source>
        <dbReference type="Proteomes" id="UP001212841"/>
    </source>
</evidence>
<reference evidence="5" key="1">
    <citation type="submission" date="2020-05" db="EMBL/GenBank/DDBJ databases">
        <title>Phylogenomic resolution of chytrid fungi.</title>
        <authorList>
            <person name="Stajich J.E."/>
            <person name="Amses K."/>
            <person name="Simmons R."/>
            <person name="Seto K."/>
            <person name="Myers J."/>
            <person name="Bonds A."/>
            <person name="Quandt C.A."/>
            <person name="Barry K."/>
            <person name="Liu P."/>
            <person name="Grigoriev I."/>
            <person name="Longcore J.E."/>
            <person name="James T.Y."/>
        </authorList>
    </citation>
    <scope>NUCLEOTIDE SEQUENCE</scope>
    <source>
        <strain evidence="5">JEL0318</strain>
    </source>
</reference>
<gene>
    <name evidence="5" type="ORF">HK097_005563</name>
</gene>
<dbReference type="PANTHER" id="PTHR13586:SF0">
    <property type="entry name" value="TRAILER HITCH, ISOFORM H"/>
    <property type="match status" value="1"/>
</dbReference>
<dbReference type="PROSITE" id="PS51512">
    <property type="entry name" value="DFDF"/>
    <property type="match status" value="1"/>
</dbReference>
<dbReference type="InterPro" id="IPR025761">
    <property type="entry name" value="FFD_box"/>
</dbReference>
<feature type="compositionally biased region" description="Polar residues" evidence="2">
    <location>
        <begin position="87"/>
        <end position="97"/>
    </location>
</feature>